<organism evidence="1 2">
    <name type="scientific">Legionella drancourtii LLAP12</name>
    <dbReference type="NCBI Taxonomy" id="658187"/>
    <lineage>
        <taxon>Bacteria</taxon>
        <taxon>Pseudomonadati</taxon>
        <taxon>Pseudomonadota</taxon>
        <taxon>Gammaproteobacteria</taxon>
        <taxon>Legionellales</taxon>
        <taxon>Legionellaceae</taxon>
        <taxon>Legionella</taxon>
    </lineage>
</organism>
<reference evidence="1 2" key="1">
    <citation type="journal article" date="2011" name="BMC Genomics">
        <title>Insight into cross-talk between intra-amoebal pathogens.</title>
        <authorList>
            <person name="Gimenez G."/>
            <person name="Bertelli C."/>
            <person name="Moliner C."/>
            <person name="Robert C."/>
            <person name="Raoult D."/>
            <person name="Fournier P.E."/>
            <person name="Greub G."/>
        </authorList>
    </citation>
    <scope>NUCLEOTIDE SEQUENCE [LARGE SCALE GENOMIC DNA]</scope>
    <source>
        <strain evidence="1 2">LLAP12</strain>
    </source>
</reference>
<proteinExistence type="predicted"/>
<dbReference type="EMBL" id="JH413822">
    <property type="protein sequence ID" value="EHL31006.1"/>
    <property type="molecule type" value="Genomic_DNA"/>
</dbReference>
<gene>
    <name evidence="1" type="ORF">LDG_7155</name>
</gene>
<name>G9EPH1_9GAMM</name>
<dbReference type="RefSeq" id="WP_006871076.1">
    <property type="nucleotide sequence ID" value="NZ_JH413822.1"/>
</dbReference>
<dbReference type="HOGENOM" id="CLU_1446005_0_0_6"/>
<dbReference type="AlphaFoldDB" id="G9EPH1"/>
<dbReference type="InParanoid" id="G9EPH1"/>
<sequence length="187" mass="21409">MPFKKFMTDKLTLIQNGKLFKENILGNVQGNTIYTMDKTIPFQKGDLILRELPSGLQESYIIDNPEFFNADKMSHFKIQVHKTDQSPDTKAHILQTITISGGENFINSPGSMIIKNTEIFNNLKIKVENEIESEKDKVIIMHLIDQLSKSKTRDEYKSYYDDLLQKAANYMTIIAPFLPQLSSVLMG</sequence>
<protein>
    <submittedName>
        <fullName evidence="1">Uncharacterized protein</fullName>
    </submittedName>
</protein>
<dbReference type="Proteomes" id="UP000002770">
    <property type="component" value="Unassembled WGS sequence"/>
</dbReference>
<evidence type="ECO:0000313" key="2">
    <source>
        <dbReference type="Proteomes" id="UP000002770"/>
    </source>
</evidence>
<evidence type="ECO:0000313" key="1">
    <source>
        <dbReference type="EMBL" id="EHL31006.1"/>
    </source>
</evidence>
<keyword evidence="2" id="KW-1185">Reference proteome</keyword>
<accession>G9EPH1</accession>
<dbReference type="OrthoDB" id="9134379at2"/>